<keyword evidence="3" id="KW-1185">Reference proteome</keyword>
<dbReference type="InterPro" id="IPR013561">
    <property type="entry name" value="FilR1_middle_dom"/>
</dbReference>
<dbReference type="AlphaFoldDB" id="A0AA51UH55"/>
<name>A0AA51UH55_9EURY</name>
<dbReference type="InterPro" id="IPR036388">
    <property type="entry name" value="WH-like_DNA-bd_sf"/>
</dbReference>
<reference evidence="2" key="1">
    <citation type="submission" date="2023-08" db="EMBL/GenBank/DDBJ databases">
        <title>Methanolobus mangrovi sp. nov. and Methanolobus sediminis sp. nov, two novel methylotrophic methanogens isolated from mangrove sediments in China.</title>
        <authorList>
            <person name="Zhou J."/>
        </authorList>
    </citation>
    <scope>NUCLEOTIDE SEQUENCE</scope>
    <source>
        <strain evidence="2">FTZ2</strain>
    </source>
</reference>
<dbReference type="Gene3D" id="1.10.10.10">
    <property type="entry name" value="Winged helix-like DNA-binding domain superfamily/Winged helix DNA-binding domain"/>
    <property type="match status" value="1"/>
</dbReference>
<evidence type="ECO:0000259" key="1">
    <source>
        <dbReference type="Pfam" id="PF08350"/>
    </source>
</evidence>
<dbReference type="CDD" id="cd00090">
    <property type="entry name" value="HTH_ARSR"/>
    <property type="match status" value="1"/>
</dbReference>
<dbReference type="Pfam" id="PF08350">
    <property type="entry name" value="FilR1_middle"/>
    <property type="match status" value="1"/>
</dbReference>
<dbReference type="InterPro" id="IPR011991">
    <property type="entry name" value="ArsR-like_HTH"/>
</dbReference>
<evidence type="ECO:0000313" key="3">
    <source>
        <dbReference type="Proteomes" id="UP001183006"/>
    </source>
</evidence>
<proteinExistence type="predicted"/>
<feature type="domain" description="Methanogenesis regulatory protein FilR1 middle" evidence="1">
    <location>
        <begin position="130"/>
        <end position="253"/>
    </location>
</feature>
<dbReference type="PIRSF" id="PIRSF006692">
    <property type="entry name" value="TF_HTH_AF0396_prd"/>
    <property type="match status" value="1"/>
</dbReference>
<dbReference type="InterPro" id="IPR016490">
    <property type="entry name" value="Tscrpt_reg_HTH_AF0396-typ3"/>
</dbReference>
<dbReference type="RefSeq" id="WP_309307850.1">
    <property type="nucleotide sequence ID" value="NZ_CP133594.1"/>
</dbReference>
<dbReference type="Proteomes" id="UP001183006">
    <property type="component" value="Chromosome"/>
</dbReference>
<evidence type="ECO:0000313" key="2">
    <source>
        <dbReference type="EMBL" id="WMW22057.1"/>
    </source>
</evidence>
<protein>
    <submittedName>
        <fullName evidence="2">Winged helix-turn-helix domain-containing protein</fullName>
    </submittedName>
</protein>
<organism evidence="2 3">
    <name type="scientific">Methanolobus mangrovi</name>
    <dbReference type="NCBI Taxonomy" id="3072977"/>
    <lineage>
        <taxon>Archaea</taxon>
        <taxon>Methanobacteriati</taxon>
        <taxon>Methanobacteriota</taxon>
        <taxon>Stenosarchaea group</taxon>
        <taxon>Methanomicrobia</taxon>
        <taxon>Methanosarcinales</taxon>
        <taxon>Methanosarcinaceae</taxon>
        <taxon>Methanolobus</taxon>
    </lineage>
</organism>
<dbReference type="SUPFAM" id="SSF46785">
    <property type="entry name" value="Winged helix' DNA-binding domain"/>
    <property type="match status" value="1"/>
</dbReference>
<accession>A0AA51UH55</accession>
<sequence>MRRALIETISRSEKRKDVLMLLQDGPVDMPVILKTLNESRPALLPQMKILEEGQLVIKEKDAYMLSKFGRLIVNDLKPLLDTLNILEGKLDYWTKHNTDCIPQELFNRLRELESCELIEPELCEAVELSRKAISMCLESKKIDAITSLYHSEYPSLFMKYAENRTDFRCIFTKEVLSRFISDNKEQLQKLMEYPNVNFYIYPDELHFSALMITPDFMLLRLLTTSGVYDPRYIMAYKQSAIDWGKEFFQRFADRSTLLEAL</sequence>
<gene>
    <name evidence="2" type="ORF">RE476_11885</name>
</gene>
<dbReference type="EMBL" id="CP133594">
    <property type="protein sequence ID" value="WMW22057.1"/>
    <property type="molecule type" value="Genomic_DNA"/>
</dbReference>
<dbReference type="InterPro" id="IPR036390">
    <property type="entry name" value="WH_DNA-bd_sf"/>
</dbReference>
<dbReference type="KEGG" id="mmav:RE476_11885"/>
<dbReference type="GeneID" id="84230852"/>